<keyword evidence="2" id="KW-1185">Reference proteome</keyword>
<reference evidence="3" key="1">
    <citation type="submission" date="2017-02" db="UniProtKB">
        <authorList>
            <consortium name="WormBaseParasite"/>
        </authorList>
    </citation>
    <scope>IDENTIFICATION</scope>
</reference>
<dbReference type="Proteomes" id="UP000268014">
    <property type="component" value="Unassembled WGS sequence"/>
</dbReference>
<dbReference type="EMBL" id="UZAF01019402">
    <property type="protein sequence ID" value="VDO59772.1"/>
    <property type="molecule type" value="Genomic_DNA"/>
</dbReference>
<reference evidence="1 2" key="2">
    <citation type="submission" date="2018-11" db="EMBL/GenBank/DDBJ databases">
        <authorList>
            <consortium name="Pathogen Informatics"/>
        </authorList>
    </citation>
    <scope>NUCLEOTIDE SEQUENCE [LARGE SCALE GENOMIC DNA]</scope>
    <source>
        <strain evidence="1 2">MHpl1</strain>
    </source>
</reference>
<proteinExistence type="predicted"/>
<evidence type="ECO:0000313" key="1">
    <source>
        <dbReference type="EMBL" id="VDO59772.1"/>
    </source>
</evidence>
<name>A0A0N4WX85_HAEPC</name>
<sequence length="96" mass="10440">MQSRVQVRTKRHWLNSNDAILPSSGDDLYDKLVELAIGTVSLTLVSRPNLSSSLSINVHAGIFSNNLFVASGERRKTVGGKLANTSKTITVMPNLM</sequence>
<evidence type="ECO:0000313" key="3">
    <source>
        <dbReference type="WBParaSite" id="HPLM_0001641301-mRNA-1"/>
    </source>
</evidence>
<dbReference type="AlphaFoldDB" id="A0A0N4WX85"/>
<protein>
    <submittedName>
        <fullName evidence="1 3">Uncharacterized protein</fullName>
    </submittedName>
</protein>
<dbReference type="WBParaSite" id="HPLM_0001641301-mRNA-1">
    <property type="protein sequence ID" value="HPLM_0001641301-mRNA-1"/>
    <property type="gene ID" value="HPLM_0001641301"/>
</dbReference>
<organism evidence="3">
    <name type="scientific">Haemonchus placei</name>
    <name type="common">Barber's pole worm</name>
    <dbReference type="NCBI Taxonomy" id="6290"/>
    <lineage>
        <taxon>Eukaryota</taxon>
        <taxon>Metazoa</taxon>
        <taxon>Ecdysozoa</taxon>
        <taxon>Nematoda</taxon>
        <taxon>Chromadorea</taxon>
        <taxon>Rhabditida</taxon>
        <taxon>Rhabditina</taxon>
        <taxon>Rhabditomorpha</taxon>
        <taxon>Strongyloidea</taxon>
        <taxon>Trichostrongylidae</taxon>
        <taxon>Haemonchus</taxon>
    </lineage>
</organism>
<evidence type="ECO:0000313" key="2">
    <source>
        <dbReference type="Proteomes" id="UP000268014"/>
    </source>
</evidence>
<gene>
    <name evidence="1" type="ORF">HPLM_LOCUS16405</name>
</gene>
<accession>A0A0N4WX85</accession>